<evidence type="ECO:0000313" key="1">
    <source>
        <dbReference type="EMBL" id="EJX08868.1"/>
    </source>
</evidence>
<accession>J9GZV4</accession>
<dbReference type="AlphaFoldDB" id="J9GZV4"/>
<comment type="caution">
    <text evidence="1">The sequence shown here is derived from an EMBL/GenBank/DDBJ whole genome shotgun (WGS) entry which is preliminary data.</text>
</comment>
<organism evidence="1">
    <name type="scientific">gut metagenome</name>
    <dbReference type="NCBI Taxonomy" id="749906"/>
    <lineage>
        <taxon>unclassified sequences</taxon>
        <taxon>metagenomes</taxon>
        <taxon>organismal metagenomes</taxon>
    </lineage>
</organism>
<protein>
    <submittedName>
        <fullName evidence="1">Translation initiation inhibitor</fullName>
    </submittedName>
</protein>
<sequence>MRIELSFLLVIQHLRELSMNSLNNSMDQSLFRILTPAISLDFVGQLNDLQAQLQQLVRCEGYALAFLLQARFYLSDAANQAQVLFEHALYQSLQPTGVVSYIEQPPLGGFKVVLLLWWTGETVTHREVERLDNGVLAVIHTDRLTYYMQSVRWGIEAQGWNEERQTREAFESHMAQLRQRGLNLKEHCQRTWIYVRDVDRHYAGVVKARNEVFAEEGLTVDTHYITSTGIGGATASMHSLVAIDFFSVSGLSAQDVVYLSAPEYLNRTSDYGVAFERGTALHLPKGSLYMLSGTASIDSKGECLHRGDVLTQAGRLFLNMEKLLESGGASGLSRLRYLIVYLRDVADYAAIQRYLKCRFPHVPYLITEARVCRPEWLIEVEAMAE</sequence>
<dbReference type="Gene3D" id="3.30.1330.40">
    <property type="entry name" value="RutC-like"/>
    <property type="match status" value="2"/>
</dbReference>
<name>J9GZV4_9ZZZZ</name>
<dbReference type="SUPFAM" id="SSF55298">
    <property type="entry name" value="YjgF-like"/>
    <property type="match status" value="2"/>
</dbReference>
<gene>
    <name evidence="1" type="ORF">EVA_03019</name>
</gene>
<proteinExistence type="predicted"/>
<dbReference type="GO" id="GO:0019239">
    <property type="term" value="F:deaminase activity"/>
    <property type="evidence" value="ECO:0007669"/>
    <property type="project" value="TreeGrafter"/>
</dbReference>
<reference evidence="1" key="1">
    <citation type="journal article" date="2012" name="PLoS ONE">
        <title>Gene sets for utilization of primary and secondary nutrition supplies in the distal gut of endangered iberian lynx.</title>
        <authorList>
            <person name="Alcaide M."/>
            <person name="Messina E."/>
            <person name="Richter M."/>
            <person name="Bargiela R."/>
            <person name="Peplies J."/>
            <person name="Huws S.A."/>
            <person name="Newbold C.J."/>
            <person name="Golyshin P.N."/>
            <person name="Simon M.A."/>
            <person name="Lopez G."/>
            <person name="Yakimov M.M."/>
            <person name="Ferrer M."/>
        </authorList>
    </citation>
    <scope>NUCLEOTIDE SEQUENCE</scope>
</reference>
<dbReference type="GO" id="GO:0005829">
    <property type="term" value="C:cytosol"/>
    <property type="evidence" value="ECO:0007669"/>
    <property type="project" value="TreeGrafter"/>
</dbReference>
<dbReference type="EMBL" id="AMCI01000521">
    <property type="protein sequence ID" value="EJX08868.1"/>
    <property type="molecule type" value="Genomic_DNA"/>
</dbReference>
<dbReference type="InterPro" id="IPR006175">
    <property type="entry name" value="YjgF/YER057c/UK114"/>
</dbReference>
<dbReference type="PANTHER" id="PTHR11803:SF39">
    <property type="entry name" value="2-IMINOBUTANOATE_2-IMINOPROPANOATE DEAMINASE"/>
    <property type="match status" value="1"/>
</dbReference>
<dbReference type="InterPro" id="IPR035959">
    <property type="entry name" value="RutC-like_sf"/>
</dbReference>
<dbReference type="PANTHER" id="PTHR11803">
    <property type="entry name" value="2-IMINOBUTANOATE/2-IMINOPROPANOATE DEAMINASE RIDA"/>
    <property type="match status" value="1"/>
</dbReference>